<evidence type="ECO:0000313" key="6">
    <source>
        <dbReference type="Proteomes" id="UP001642487"/>
    </source>
</evidence>
<sequence>MAAAMITKIRIFSIIILLSAAVNTAAGKKDGYSTEVSPKTLKLNKEKLTRIQLYWHDTVAGRKPSSVAVLPSLKNGSMFGLVHMFDNPLSVGPNLTTSAVVGRSQGLYASTAQDQVGLLMAMNFALTQGKYKGSTITILGRNTILQTVRELSVVGGSGRFRFARGFALANTYYFNPATFDAIVHYDIHVLHY</sequence>
<name>A0ABP0Y120_9ROSI</name>
<keyword evidence="4" id="KW-0732">Signal</keyword>
<evidence type="ECO:0000256" key="3">
    <source>
        <dbReference type="ARBA" id="ARBA00022525"/>
    </source>
</evidence>
<comment type="similarity">
    <text evidence="1 4">Belongs to the plant dirigent protein family.</text>
</comment>
<evidence type="ECO:0000256" key="1">
    <source>
        <dbReference type="ARBA" id="ARBA00010746"/>
    </source>
</evidence>
<protein>
    <recommendedName>
        <fullName evidence="4">Dirigent protein</fullName>
    </recommendedName>
</protein>
<accession>A0ABP0Y120</accession>
<evidence type="ECO:0000256" key="4">
    <source>
        <dbReference type="RuleBase" id="RU363099"/>
    </source>
</evidence>
<evidence type="ECO:0000256" key="2">
    <source>
        <dbReference type="ARBA" id="ARBA00011738"/>
    </source>
</evidence>
<feature type="chain" id="PRO_5044966328" description="Dirigent protein" evidence="4">
    <location>
        <begin position="28"/>
        <end position="192"/>
    </location>
</feature>
<comment type="subcellular location">
    <subcellularLocation>
        <location evidence="4">Secreted</location>
        <location evidence="4">Extracellular space</location>
        <location evidence="4">Apoplast</location>
    </subcellularLocation>
</comment>
<comment type="function">
    <text evidence="4">Dirigent proteins impart stereoselectivity on the phenoxy radical-coupling reaction, yielding optically active lignans from two molecules of coniferyl alcohol in the biosynthesis of lignans, flavonolignans, and alkaloids and thus plays a central role in plant secondary metabolism.</text>
</comment>
<keyword evidence="4" id="KW-0052">Apoplast</keyword>
<dbReference type="Pfam" id="PF03018">
    <property type="entry name" value="Dirigent"/>
    <property type="match status" value="1"/>
</dbReference>
<comment type="subunit">
    <text evidence="2 4">Homodimer.</text>
</comment>
<dbReference type="PANTHER" id="PTHR21495">
    <property type="entry name" value="NUCLEOPORIN-RELATED"/>
    <property type="match status" value="1"/>
</dbReference>
<feature type="signal peptide" evidence="4">
    <location>
        <begin position="1"/>
        <end position="27"/>
    </location>
</feature>
<dbReference type="Proteomes" id="UP001642487">
    <property type="component" value="Chromosome 2"/>
</dbReference>
<gene>
    <name evidence="5" type="ORF">CITCOLO1_LOCUS5873</name>
</gene>
<dbReference type="EMBL" id="OZ021736">
    <property type="protein sequence ID" value="CAK9314131.1"/>
    <property type="molecule type" value="Genomic_DNA"/>
</dbReference>
<dbReference type="InterPro" id="IPR004265">
    <property type="entry name" value="Dirigent"/>
</dbReference>
<evidence type="ECO:0000313" key="5">
    <source>
        <dbReference type="EMBL" id="CAK9314131.1"/>
    </source>
</evidence>
<dbReference type="InterPro" id="IPR044859">
    <property type="entry name" value="Allene_oxi_cyc_Dirigent"/>
</dbReference>
<keyword evidence="3 4" id="KW-0964">Secreted</keyword>
<keyword evidence="6" id="KW-1185">Reference proteome</keyword>
<proteinExistence type="inferred from homology"/>
<reference evidence="5 6" key="1">
    <citation type="submission" date="2024-03" db="EMBL/GenBank/DDBJ databases">
        <authorList>
            <person name="Gkanogiannis A."/>
            <person name="Becerra Lopez-Lavalle L."/>
        </authorList>
    </citation>
    <scope>NUCLEOTIDE SEQUENCE [LARGE SCALE GENOMIC DNA]</scope>
</reference>
<dbReference type="Gene3D" id="2.40.480.10">
    <property type="entry name" value="Allene oxide cyclase-like"/>
    <property type="match status" value="1"/>
</dbReference>
<organism evidence="5 6">
    <name type="scientific">Citrullus colocynthis</name>
    <name type="common">colocynth</name>
    <dbReference type="NCBI Taxonomy" id="252529"/>
    <lineage>
        <taxon>Eukaryota</taxon>
        <taxon>Viridiplantae</taxon>
        <taxon>Streptophyta</taxon>
        <taxon>Embryophyta</taxon>
        <taxon>Tracheophyta</taxon>
        <taxon>Spermatophyta</taxon>
        <taxon>Magnoliopsida</taxon>
        <taxon>eudicotyledons</taxon>
        <taxon>Gunneridae</taxon>
        <taxon>Pentapetalae</taxon>
        <taxon>rosids</taxon>
        <taxon>fabids</taxon>
        <taxon>Cucurbitales</taxon>
        <taxon>Cucurbitaceae</taxon>
        <taxon>Benincaseae</taxon>
        <taxon>Citrullus</taxon>
    </lineage>
</organism>